<keyword evidence="5 13" id="KW-0349">Heme</keyword>
<dbReference type="GO" id="GO:0016712">
    <property type="term" value="F:oxidoreductase activity, acting on paired donors, with incorporation or reduction of molecular oxygen, reduced flavin or flavoprotein as one donor, and incorporation of one atom of oxygen"/>
    <property type="evidence" value="ECO:0007669"/>
    <property type="project" value="TreeGrafter"/>
</dbReference>
<evidence type="ECO:0000256" key="8">
    <source>
        <dbReference type="ARBA" id="ARBA00022848"/>
    </source>
</evidence>
<dbReference type="Pfam" id="PF00067">
    <property type="entry name" value="p450"/>
    <property type="match status" value="1"/>
</dbReference>
<dbReference type="GO" id="GO:0006082">
    <property type="term" value="P:organic acid metabolic process"/>
    <property type="evidence" value="ECO:0007669"/>
    <property type="project" value="TreeGrafter"/>
</dbReference>
<dbReference type="PROSITE" id="PS00086">
    <property type="entry name" value="CYTOCHROME_P450"/>
    <property type="match status" value="1"/>
</dbReference>
<comment type="cofactor">
    <cofactor evidence="1 13">
        <name>heme</name>
        <dbReference type="ChEBI" id="CHEBI:30413"/>
    </cofactor>
</comment>
<protein>
    <recommendedName>
        <fullName evidence="18">Cytochrome P450 2M1-like</fullName>
    </recommendedName>
</protein>
<evidence type="ECO:0000256" key="14">
    <source>
        <dbReference type="RuleBase" id="RU000461"/>
    </source>
</evidence>
<evidence type="ECO:0000256" key="2">
    <source>
        <dbReference type="ARBA" id="ARBA00004174"/>
    </source>
</evidence>
<organism evidence="16 17">
    <name type="scientific">Cyprinus carpio</name>
    <name type="common">Common carp</name>
    <dbReference type="NCBI Taxonomy" id="7962"/>
    <lineage>
        <taxon>Eukaryota</taxon>
        <taxon>Metazoa</taxon>
        <taxon>Chordata</taxon>
        <taxon>Craniata</taxon>
        <taxon>Vertebrata</taxon>
        <taxon>Euteleostomi</taxon>
        <taxon>Actinopterygii</taxon>
        <taxon>Neopterygii</taxon>
        <taxon>Teleostei</taxon>
        <taxon>Ostariophysi</taxon>
        <taxon>Cypriniformes</taxon>
        <taxon>Cyprinidae</taxon>
        <taxon>Cyprininae</taxon>
        <taxon>Cyprinus</taxon>
    </lineage>
</organism>
<evidence type="ECO:0000256" key="11">
    <source>
        <dbReference type="ARBA" id="ARBA00023033"/>
    </source>
</evidence>
<keyword evidence="12 15" id="KW-0472">Membrane</keyword>
<reference evidence="16" key="2">
    <citation type="submission" date="2025-09" db="UniProtKB">
        <authorList>
            <consortium name="Ensembl"/>
        </authorList>
    </citation>
    <scope>IDENTIFICATION</scope>
</reference>
<evidence type="ECO:0000256" key="3">
    <source>
        <dbReference type="ARBA" id="ARBA00004406"/>
    </source>
</evidence>
<keyword evidence="9 14" id="KW-0560">Oxidoreductase</keyword>
<dbReference type="Gene3D" id="1.10.630.10">
    <property type="entry name" value="Cytochrome P450"/>
    <property type="match status" value="1"/>
</dbReference>
<comment type="similarity">
    <text evidence="4 14">Belongs to the cytochrome P450 family.</text>
</comment>
<evidence type="ECO:0008006" key="18">
    <source>
        <dbReference type="Google" id="ProtNLM"/>
    </source>
</evidence>
<keyword evidence="11 14" id="KW-0503">Monooxygenase</keyword>
<evidence type="ECO:0000256" key="4">
    <source>
        <dbReference type="ARBA" id="ARBA00010617"/>
    </source>
</evidence>
<sequence>MDILLALKTNVVSVVMAVLALLLLWKIRGKQSSFERLPPGPATNPLLGNLFQFNIKEAYKYYLELSKKYGSVVTIWLANSPVVIISGYQALKDTMIGLGDEFSGRAVYPLLMKSTYGYGVLSTDGHRWKEMRRFTLMTLKNFGMGRRSIEERVREEAENLKLEFFALCCTFLLKGSAFSPAEMLMNAVSNVICSIVFGHRFELEDPQFKSLLRTVNAYFSVLSSPLGQIYNIFPRLVSLFPGKHHQLFKGLEEAREYFKGEAQARMNILDSSCPQDFIEAFVLKMKEEKDKPNTEYHFDSLISVIWNMFSAGTETTSSTIRHALLLMMKHPDVQERVQKEIDEIVGQNRWPSIEDRQILPYTDAVIHEVQRNMDLAPIAVPHKMMCDTEYNGYVIPKGVTVYPLLSSVLMDPKLWKNPNCFDPENFLDADGRFQKNDAFVVFGMGKRACLGEALARIELFIFFTSLLQHFTFKATVPAEELDTTPTNCSFGRIPRTYNCYAIPRK</sequence>
<dbReference type="FunFam" id="1.10.630.10:FF:000238">
    <property type="entry name" value="Cytochrome P450 2A6"/>
    <property type="match status" value="1"/>
</dbReference>
<evidence type="ECO:0000256" key="1">
    <source>
        <dbReference type="ARBA" id="ARBA00001971"/>
    </source>
</evidence>
<keyword evidence="7" id="KW-0256">Endoplasmic reticulum</keyword>
<evidence type="ECO:0000256" key="15">
    <source>
        <dbReference type="SAM" id="Phobius"/>
    </source>
</evidence>
<keyword evidence="17" id="KW-1185">Reference proteome</keyword>
<dbReference type="PRINTS" id="PR00385">
    <property type="entry name" value="P450"/>
</dbReference>
<proteinExistence type="inferred from homology"/>
<evidence type="ECO:0000256" key="6">
    <source>
        <dbReference type="ARBA" id="ARBA00022723"/>
    </source>
</evidence>
<dbReference type="GO" id="GO:0020037">
    <property type="term" value="F:heme binding"/>
    <property type="evidence" value="ECO:0007669"/>
    <property type="project" value="InterPro"/>
</dbReference>
<evidence type="ECO:0000256" key="10">
    <source>
        <dbReference type="ARBA" id="ARBA00023004"/>
    </source>
</evidence>
<evidence type="ECO:0000313" key="16">
    <source>
        <dbReference type="Ensembl" id="ENSCCRP00010057293.1"/>
    </source>
</evidence>
<reference evidence="16" key="1">
    <citation type="submission" date="2025-08" db="UniProtKB">
        <authorList>
            <consortium name="Ensembl"/>
        </authorList>
    </citation>
    <scope>IDENTIFICATION</scope>
</reference>
<dbReference type="GO" id="GO:0005506">
    <property type="term" value="F:iron ion binding"/>
    <property type="evidence" value="ECO:0007669"/>
    <property type="project" value="InterPro"/>
</dbReference>
<evidence type="ECO:0000256" key="12">
    <source>
        <dbReference type="ARBA" id="ARBA00023136"/>
    </source>
</evidence>
<dbReference type="PANTHER" id="PTHR24300:SF346">
    <property type="entry name" value="CYTOCHROME P450 2C44"/>
    <property type="match status" value="1"/>
</dbReference>
<keyword evidence="15" id="KW-0812">Transmembrane</keyword>
<dbReference type="AlphaFoldDB" id="A0A8C1L678"/>
<evidence type="ECO:0000256" key="9">
    <source>
        <dbReference type="ARBA" id="ARBA00023002"/>
    </source>
</evidence>
<evidence type="ECO:0000256" key="7">
    <source>
        <dbReference type="ARBA" id="ARBA00022824"/>
    </source>
</evidence>
<accession>A0A8C1L678</accession>
<dbReference type="InterPro" id="IPR036396">
    <property type="entry name" value="Cyt_P450_sf"/>
</dbReference>
<keyword evidence="15" id="KW-1133">Transmembrane helix</keyword>
<dbReference type="PANTHER" id="PTHR24300">
    <property type="entry name" value="CYTOCHROME P450 508A4-RELATED"/>
    <property type="match status" value="1"/>
</dbReference>
<dbReference type="Proteomes" id="UP000694427">
    <property type="component" value="Unplaced"/>
</dbReference>
<evidence type="ECO:0000256" key="5">
    <source>
        <dbReference type="ARBA" id="ARBA00022617"/>
    </source>
</evidence>
<feature type="transmembrane region" description="Helical" evidence="15">
    <location>
        <begin position="6"/>
        <end position="25"/>
    </location>
</feature>
<evidence type="ECO:0000256" key="13">
    <source>
        <dbReference type="PIRSR" id="PIRSR602401-1"/>
    </source>
</evidence>
<dbReference type="InterPro" id="IPR001128">
    <property type="entry name" value="Cyt_P450"/>
</dbReference>
<evidence type="ECO:0000313" key="17">
    <source>
        <dbReference type="Proteomes" id="UP000694427"/>
    </source>
</evidence>
<dbReference type="InterPro" id="IPR017972">
    <property type="entry name" value="Cyt_P450_CS"/>
</dbReference>
<dbReference type="SUPFAM" id="SSF48264">
    <property type="entry name" value="Cytochrome P450"/>
    <property type="match status" value="1"/>
</dbReference>
<dbReference type="CDD" id="cd11026">
    <property type="entry name" value="CYP2"/>
    <property type="match status" value="1"/>
</dbReference>
<comment type="subcellular location">
    <subcellularLocation>
        <location evidence="3">Endoplasmic reticulum membrane</location>
        <topology evidence="3">Peripheral membrane protein</topology>
    </subcellularLocation>
    <subcellularLocation>
        <location evidence="2">Microsome membrane</location>
        <topology evidence="2">Peripheral membrane protein</topology>
    </subcellularLocation>
</comment>
<dbReference type="InterPro" id="IPR002401">
    <property type="entry name" value="Cyt_P450_E_grp-I"/>
</dbReference>
<dbReference type="InterPro" id="IPR050182">
    <property type="entry name" value="Cytochrome_P450_fam2"/>
</dbReference>
<keyword evidence="6 13" id="KW-0479">Metal-binding</keyword>
<keyword evidence="8" id="KW-0492">Microsome</keyword>
<dbReference type="GO" id="GO:0005789">
    <property type="term" value="C:endoplasmic reticulum membrane"/>
    <property type="evidence" value="ECO:0007669"/>
    <property type="project" value="UniProtKB-SubCell"/>
</dbReference>
<dbReference type="PRINTS" id="PR00463">
    <property type="entry name" value="EP450I"/>
</dbReference>
<dbReference type="GO" id="GO:0006805">
    <property type="term" value="P:xenobiotic metabolic process"/>
    <property type="evidence" value="ECO:0007669"/>
    <property type="project" value="TreeGrafter"/>
</dbReference>
<dbReference type="Ensembl" id="ENSCCRT00010062809.1">
    <property type="protein sequence ID" value="ENSCCRP00010057293.1"/>
    <property type="gene ID" value="ENSCCRG00010024006.1"/>
</dbReference>
<feature type="binding site" description="axial binding residue" evidence="13">
    <location>
        <position position="449"/>
    </location>
    <ligand>
        <name>heme</name>
        <dbReference type="ChEBI" id="CHEBI:30413"/>
    </ligand>
    <ligandPart>
        <name>Fe</name>
        <dbReference type="ChEBI" id="CHEBI:18248"/>
    </ligandPart>
</feature>
<keyword evidence="10 13" id="KW-0408">Iron</keyword>
<name>A0A8C1L678_CYPCA</name>